<reference evidence="1 3" key="2">
    <citation type="journal article" date="2018" name="Plant J.">
        <title>The Physcomitrella patens chromosome-scale assembly reveals moss genome structure and evolution.</title>
        <authorList>
            <person name="Lang D."/>
            <person name="Ullrich K.K."/>
            <person name="Murat F."/>
            <person name="Fuchs J."/>
            <person name="Jenkins J."/>
            <person name="Haas F.B."/>
            <person name="Piednoel M."/>
            <person name="Gundlach H."/>
            <person name="Van Bel M."/>
            <person name="Meyberg R."/>
            <person name="Vives C."/>
            <person name="Morata J."/>
            <person name="Symeonidi A."/>
            <person name="Hiss M."/>
            <person name="Muchero W."/>
            <person name="Kamisugi Y."/>
            <person name="Saleh O."/>
            <person name="Blanc G."/>
            <person name="Decker E.L."/>
            <person name="van Gessel N."/>
            <person name="Grimwood J."/>
            <person name="Hayes R.D."/>
            <person name="Graham S.W."/>
            <person name="Gunter L.E."/>
            <person name="McDaniel S.F."/>
            <person name="Hoernstein S.N.W."/>
            <person name="Larsson A."/>
            <person name="Li F.W."/>
            <person name="Perroud P.F."/>
            <person name="Phillips J."/>
            <person name="Ranjan P."/>
            <person name="Rokshar D.S."/>
            <person name="Rothfels C.J."/>
            <person name="Schneider L."/>
            <person name="Shu S."/>
            <person name="Stevenson D.W."/>
            <person name="Thummler F."/>
            <person name="Tillich M."/>
            <person name="Villarreal Aguilar J.C."/>
            <person name="Widiez T."/>
            <person name="Wong G.K."/>
            <person name="Wymore A."/>
            <person name="Zhang Y."/>
            <person name="Zimmer A.D."/>
            <person name="Quatrano R.S."/>
            <person name="Mayer K.F.X."/>
            <person name="Goodstein D."/>
            <person name="Casacuberta J.M."/>
            <person name="Vandepoele K."/>
            <person name="Reski R."/>
            <person name="Cuming A.C."/>
            <person name="Tuskan G.A."/>
            <person name="Maumus F."/>
            <person name="Salse J."/>
            <person name="Schmutz J."/>
            <person name="Rensing S.A."/>
        </authorList>
    </citation>
    <scope>NUCLEOTIDE SEQUENCE [LARGE SCALE GENOMIC DNA]</scope>
    <source>
        <strain evidence="2 3">cv. Gransden 2004</strain>
    </source>
</reference>
<dbReference type="EnsemblPlants" id="Pp3c20_4410V3.1">
    <property type="protein sequence ID" value="PAC:32945726.CDS.1"/>
    <property type="gene ID" value="Pp3c20_4410"/>
</dbReference>
<keyword evidence="3" id="KW-1185">Reference proteome</keyword>
<sequence>MTWKGMVGLRNGDHEKASETLTITRNLCDFFCTGSVASWNSRGHDCIQPTREMKFSFNHRANHVIELVEESDIRRTAYTHILSDLCRALKGLSRVD</sequence>
<dbReference type="InParanoid" id="A0A2K1IU06"/>
<name>A0A2K1IU06_PHYPA</name>
<dbReference type="EnsemblPlants" id="Pp3c20_4410V3.2">
    <property type="protein sequence ID" value="PAC:32945727.CDS.1"/>
    <property type="gene ID" value="Pp3c20_4410"/>
</dbReference>
<protein>
    <submittedName>
        <fullName evidence="1 2">Uncharacterized protein</fullName>
    </submittedName>
</protein>
<organism evidence="1">
    <name type="scientific">Physcomitrium patens</name>
    <name type="common">Spreading-leaved earth moss</name>
    <name type="synonym">Physcomitrella patens</name>
    <dbReference type="NCBI Taxonomy" id="3218"/>
    <lineage>
        <taxon>Eukaryota</taxon>
        <taxon>Viridiplantae</taxon>
        <taxon>Streptophyta</taxon>
        <taxon>Embryophyta</taxon>
        <taxon>Bryophyta</taxon>
        <taxon>Bryophytina</taxon>
        <taxon>Bryopsida</taxon>
        <taxon>Funariidae</taxon>
        <taxon>Funariales</taxon>
        <taxon>Funariaceae</taxon>
        <taxon>Physcomitrium</taxon>
    </lineage>
</organism>
<dbReference type="Gramene" id="Pp3c20_4410V3.2">
    <property type="protein sequence ID" value="PAC:32945727.CDS.1"/>
    <property type="gene ID" value="Pp3c20_4410"/>
</dbReference>
<gene>
    <name evidence="1" type="ORF">PHYPA_024701</name>
</gene>
<reference evidence="2" key="3">
    <citation type="submission" date="2020-12" db="UniProtKB">
        <authorList>
            <consortium name="EnsemblPlants"/>
        </authorList>
    </citation>
    <scope>IDENTIFICATION</scope>
</reference>
<dbReference type="Proteomes" id="UP000006727">
    <property type="component" value="Chromosome 20"/>
</dbReference>
<dbReference type="AlphaFoldDB" id="A0A2K1IU06"/>
<evidence type="ECO:0000313" key="1">
    <source>
        <dbReference type="EMBL" id="PNR32759.1"/>
    </source>
</evidence>
<dbReference type="EMBL" id="ABEU02000020">
    <property type="protein sequence ID" value="PNR32759.1"/>
    <property type="molecule type" value="Genomic_DNA"/>
</dbReference>
<reference evidence="1 3" key="1">
    <citation type="journal article" date="2008" name="Science">
        <title>The Physcomitrella genome reveals evolutionary insights into the conquest of land by plants.</title>
        <authorList>
            <person name="Rensing S."/>
            <person name="Lang D."/>
            <person name="Zimmer A."/>
            <person name="Terry A."/>
            <person name="Salamov A."/>
            <person name="Shapiro H."/>
            <person name="Nishiyama T."/>
            <person name="Perroud P.-F."/>
            <person name="Lindquist E."/>
            <person name="Kamisugi Y."/>
            <person name="Tanahashi T."/>
            <person name="Sakakibara K."/>
            <person name="Fujita T."/>
            <person name="Oishi K."/>
            <person name="Shin-I T."/>
            <person name="Kuroki Y."/>
            <person name="Toyoda A."/>
            <person name="Suzuki Y."/>
            <person name="Hashimoto A."/>
            <person name="Yamaguchi K."/>
            <person name="Sugano A."/>
            <person name="Kohara Y."/>
            <person name="Fujiyama A."/>
            <person name="Anterola A."/>
            <person name="Aoki S."/>
            <person name="Ashton N."/>
            <person name="Barbazuk W.B."/>
            <person name="Barker E."/>
            <person name="Bennetzen J."/>
            <person name="Bezanilla M."/>
            <person name="Blankenship R."/>
            <person name="Cho S.H."/>
            <person name="Dutcher S."/>
            <person name="Estelle M."/>
            <person name="Fawcett J.A."/>
            <person name="Gundlach H."/>
            <person name="Hanada K."/>
            <person name="Heyl A."/>
            <person name="Hicks K.A."/>
            <person name="Hugh J."/>
            <person name="Lohr M."/>
            <person name="Mayer K."/>
            <person name="Melkozernov A."/>
            <person name="Murata T."/>
            <person name="Nelson D."/>
            <person name="Pils B."/>
            <person name="Prigge M."/>
            <person name="Reiss B."/>
            <person name="Renner T."/>
            <person name="Rombauts S."/>
            <person name="Rushton P."/>
            <person name="Sanderfoot A."/>
            <person name="Schween G."/>
            <person name="Shiu S.-H."/>
            <person name="Stueber K."/>
            <person name="Theodoulou F.L."/>
            <person name="Tu H."/>
            <person name="Van de Peer Y."/>
            <person name="Verrier P.J."/>
            <person name="Waters E."/>
            <person name="Wood A."/>
            <person name="Yang L."/>
            <person name="Cove D."/>
            <person name="Cuming A."/>
            <person name="Hasebe M."/>
            <person name="Lucas S."/>
            <person name="Mishler D.B."/>
            <person name="Reski R."/>
            <person name="Grigoriev I."/>
            <person name="Quatrano R.S."/>
            <person name="Boore J.L."/>
        </authorList>
    </citation>
    <scope>NUCLEOTIDE SEQUENCE [LARGE SCALE GENOMIC DNA]</scope>
    <source>
        <strain evidence="2 3">cv. Gransden 2004</strain>
    </source>
</reference>
<evidence type="ECO:0000313" key="3">
    <source>
        <dbReference type="Proteomes" id="UP000006727"/>
    </source>
</evidence>
<accession>A0A2K1IU06</accession>
<proteinExistence type="predicted"/>
<evidence type="ECO:0000313" key="2">
    <source>
        <dbReference type="EnsemblPlants" id="PAC:32945726.CDS.1"/>
    </source>
</evidence>
<dbReference type="Gramene" id="Pp3c20_4410V3.1">
    <property type="protein sequence ID" value="PAC:32945726.CDS.1"/>
    <property type="gene ID" value="Pp3c20_4410"/>
</dbReference>